<proteinExistence type="predicted"/>
<feature type="signal peptide" evidence="1">
    <location>
        <begin position="1"/>
        <end position="22"/>
    </location>
</feature>
<keyword evidence="4" id="KW-1185">Reference proteome</keyword>
<dbReference type="InterPro" id="IPR036465">
    <property type="entry name" value="vWFA_dom_sf"/>
</dbReference>
<evidence type="ECO:0000256" key="1">
    <source>
        <dbReference type="SAM" id="SignalP"/>
    </source>
</evidence>
<dbReference type="CDD" id="cd00198">
    <property type="entry name" value="vWFA"/>
    <property type="match status" value="1"/>
</dbReference>
<dbReference type="SUPFAM" id="SSF53300">
    <property type="entry name" value="vWA-like"/>
    <property type="match status" value="1"/>
</dbReference>
<dbReference type="EMBL" id="VUMH01000005">
    <property type="protein sequence ID" value="MSS27764.1"/>
    <property type="molecule type" value="Genomic_DNA"/>
</dbReference>
<feature type="domain" description="VWFA" evidence="2">
    <location>
        <begin position="239"/>
        <end position="447"/>
    </location>
</feature>
<dbReference type="RefSeq" id="WP_154510527.1">
    <property type="nucleotide sequence ID" value="NZ_DBFWWU010000041.1"/>
</dbReference>
<comment type="caution">
    <text evidence="3">The sequence shown here is derived from an EMBL/GenBank/DDBJ whole genome shotgun (WGS) entry which is preliminary data.</text>
</comment>
<feature type="chain" id="PRO_5027018862" evidence="1">
    <location>
        <begin position="23"/>
        <end position="670"/>
    </location>
</feature>
<protein>
    <submittedName>
        <fullName evidence="3">VWA domain-containing protein</fullName>
    </submittedName>
</protein>
<evidence type="ECO:0000259" key="2">
    <source>
        <dbReference type="PROSITE" id="PS50234"/>
    </source>
</evidence>
<dbReference type="PANTHER" id="PTHR47763">
    <property type="entry name" value="ALPHA-PROTEIN KINASE VWKA"/>
    <property type="match status" value="1"/>
</dbReference>
<dbReference type="PANTHER" id="PTHR47763:SF1">
    <property type="entry name" value="DUF659 DOMAIN-CONTAINING PROTEIN"/>
    <property type="match status" value="1"/>
</dbReference>
<dbReference type="GO" id="GO:0005737">
    <property type="term" value="C:cytoplasm"/>
    <property type="evidence" value="ECO:0007669"/>
    <property type="project" value="TreeGrafter"/>
</dbReference>
<dbReference type="PROSITE" id="PS50234">
    <property type="entry name" value="VWFA"/>
    <property type="match status" value="1"/>
</dbReference>
<accession>A0A6L5XKQ5</accession>
<organism evidence="3 4">
    <name type="scientific">Desulfovibrio porci</name>
    <dbReference type="NCBI Taxonomy" id="2605782"/>
    <lineage>
        <taxon>Bacteria</taxon>
        <taxon>Pseudomonadati</taxon>
        <taxon>Thermodesulfobacteriota</taxon>
        <taxon>Desulfovibrionia</taxon>
        <taxon>Desulfovibrionales</taxon>
        <taxon>Desulfovibrionaceae</taxon>
        <taxon>Desulfovibrio</taxon>
    </lineage>
</organism>
<dbReference type="InterPro" id="IPR052969">
    <property type="entry name" value="Thr-specific_kinase-like"/>
</dbReference>
<dbReference type="Gene3D" id="3.40.50.410">
    <property type="entry name" value="von Willebrand factor, type A domain"/>
    <property type="match status" value="1"/>
</dbReference>
<sequence length="670" mass="73327">MHLSVRLWLPLFAALCLGLAAAAVRAEPASAPAPSSGPLLQEGKKNLFQRVVSHPGASLRAEPRADATVLQEAVVPFTVLYVYARQDGWLRVGPSTSQPAGWLEAAKATDWNQSLTLLFTPRTGRDPVLFFKTEQDLNALCSAQDMEKQLDALLNAAAAFAKPGTGGAAADLPATFPVIASEPGGAQGAVSEKRFYLMPILAMQDPFDGVKFLRVASIDPGDYAKNKNSQGKNGPPKTGIALVIDTSISMKPYIEQSFNVVRQIYDKIEQDKMADNVGFAVVAFRSSTTATPGLEYVSRVVSDFATAKNRKSLEDKLAQVREATVSSHDFNEDSLAGVYKAVEELNWSEYTSRLILLITDAGPLKSDDTYASVKMGVNELNDFARQKGIWITVLHVKSPGGAKNHSYAEQSYRALSKLSGNRSNYQAVAAPTPAEGARQFAAVAKTLAAGMVDMVKNTADGKIMTRPKDETPQQATPEQRAAQLAATLGYAMQLEYLGRARENQAPGVVNSWIADMDLKRLARHEQSPSVEVAVLLTKNQLNDLSAQLKAIIDNAERTKKTDSRDFFQGILSASTRMARDPNLPTQGKNLAELGVLAEFLDGLPYKSDIMLLREEDWYRMSIGEQTAFINRLKSRLARYEEYDRDRANWESFGQPNAGDWVYRVPLNMLP</sequence>
<name>A0A6L5XKQ5_9BACT</name>
<dbReference type="InterPro" id="IPR002035">
    <property type="entry name" value="VWF_A"/>
</dbReference>
<reference evidence="3 4" key="1">
    <citation type="submission" date="2019-09" db="EMBL/GenBank/DDBJ databases">
        <title>In-depth cultivation of the pig gut microbiome towards novel bacterial diversity and tailored functional studies.</title>
        <authorList>
            <person name="Wylensek D."/>
            <person name="Hitch T.C.A."/>
            <person name="Clavel T."/>
        </authorList>
    </citation>
    <scope>NUCLEOTIDE SEQUENCE [LARGE SCALE GENOMIC DNA]</scope>
    <source>
        <strain evidence="3 4">PG-178-WT-4</strain>
    </source>
</reference>
<dbReference type="AlphaFoldDB" id="A0A6L5XKQ5"/>
<keyword evidence="1" id="KW-0732">Signal</keyword>
<dbReference type="GO" id="GO:0004674">
    <property type="term" value="F:protein serine/threonine kinase activity"/>
    <property type="evidence" value="ECO:0007669"/>
    <property type="project" value="TreeGrafter"/>
</dbReference>
<evidence type="ECO:0000313" key="4">
    <source>
        <dbReference type="Proteomes" id="UP000477488"/>
    </source>
</evidence>
<dbReference type="Proteomes" id="UP000477488">
    <property type="component" value="Unassembled WGS sequence"/>
</dbReference>
<evidence type="ECO:0000313" key="3">
    <source>
        <dbReference type="EMBL" id="MSS27764.1"/>
    </source>
</evidence>
<gene>
    <name evidence="3" type="ORF">FYJ44_06800</name>
</gene>